<accession>A0A7U6JHE0</accession>
<gene>
    <name evidence="1" type="ORF">TBH_C0172</name>
</gene>
<name>A0A7U6JHE0_9GAMM</name>
<evidence type="ECO:0000313" key="1">
    <source>
        <dbReference type="EMBL" id="BAO43120.1"/>
    </source>
</evidence>
<keyword evidence="2" id="KW-1185">Reference proteome</keyword>
<organism evidence="1 2">
    <name type="scientific">Thiolapillus brandeum</name>
    <dbReference type="NCBI Taxonomy" id="1076588"/>
    <lineage>
        <taxon>Bacteria</taxon>
        <taxon>Pseudomonadati</taxon>
        <taxon>Pseudomonadota</taxon>
        <taxon>Gammaproteobacteria</taxon>
        <taxon>Chromatiales</taxon>
        <taxon>Sedimenticolaceae</taxon>
        <taxon>Thiolapillus</taxon>
    </lineage>
</organism>
<dbReference type="RefSeq" id="WP_052469758.1">
    <property type="nucleotide sequence ID" value="NZ_AP012273.1"/>
</dbReference>
<reference evidence="1 2" key="1">
    <citation type="journal article" date="2014" name="PLoS ONE">
        <title>Physiological and genomic features of a novel sulfur-oxidizing gammaproteobacterium belonging to a previously uncultivated symbiotic lineage isolated from a hydrothermal vent.</title>
        <authorList>
            <person name="Nunoura T."/>
            <person name="Takaki Y."/>
            <person name="Kazama H."/>
            <person name="Kakuta J."/>
            <person name="Shimamura S."/>
            <person name="Makita H."/>
            <person name="Hirai M."/>
            <person name="Miyazaki M."/>
            <person name="Takai K."/>
        </authorList>
    </citation>
    <scope>NUCLEOTIDE SEQUENCE [LARGE SCALE GENOMIC DNA]</scope>
    <source>
        <strain evidence="1 2">Hiromi1</strain>
    </source>
</reference>
<evidence type="ECO:0008006" key="3">
    <source>
        <dbReference type="Google" id="ProtNLM"/>
    </source>
</evidence>
<dbReference type="EMBL" id="AP012273">
    <property type="protein sequence ID" value="BAO43120.1"/>
    <property type="molecule type" value="Genomic_DNA"/>
</dbReference>
<dbReference type="AlphaFoldDB" id="A0A7U6JHE0"/>
<dbReference type="KEGG" id="tbn:TBH_C0172"/>
<sequence length="244" mass="27884">MREEVSRLNARAVPVAELDAARVEEMYGLFSRYYDGCSPTLFRGDLDSKDHCLLLENSRGRLCGFTTLAVTTHQVDGRPLRSLFSGDTIIHHEYWGSQTLPRAWCELAGRIKSQAPDLPLYWFLIVKGHRTYRYLKLFSRDYYPAPGREIPPDMRSIMDFLAGQRFGECYDAQSGVIRFPRSRGHLRPEWNALEAANRSKPDVAFFLQKNPGHGRGDELVCLTELDKKNLKRQALQAFIGGLET</sequence>
<protein>
    <recommendedName>
        <fullName evidence="3">GNAT family N-acetyltransferase</fullName>
    </recommendedName>
</protein>
<proteinExistence type="predicted"/>
<evidence type="ECO:0000313" key="2">
    <source>
        <dbReference type="Proteomes" id="UP000031631"/>
    </source>
</evidence>
<dbReference type="Proteomes" id="UP000031631">
    <property type="component" value="Chromosome"/>
</dbReference>